<dbReference type="Proteomes" id="UP000018888">
    <property type="component" value="Unassembled WGS sequence"/>
</dbReference>
<dbReference type="VEuPathDB" id="FungiDB:RhiirFUN_013397"/>
<keyword evidence="2" id="KW-1185">Reference proteome</keyword>
<protein>
    <submittedName>
        <fullName evidence="1">Uncharacterized protein</fullName>
    </submittedName>
</protein>
<sequence>MAIVEGCIRSGMEDDLGGRIEIPKNLLTVYPKITLSKMIKIKILVHLRQALTLFVKQQRNLSLGPVKSDKIQGRHEWALDKLKEEVIRPSVEPEEIIKVIDEFQDDQQEENDDVLSKISVDDVLDAEVWTNRPIVNFLKKLRESLLTEDDVIEYINECKVTIQLVEEVEKKLIPAFITHSNKIPTKEEIKEFDTNNQKMVNRLVKEDKMKRNSLRVCGFANIVDSRKFISLKQMYVEYHDIKLNSDIAQPLQNFYLFSE</sequence>
<accession>A0A2P4PR45</accession>
<proteinExistence type="predicted"/>
<gene>
    <name evidence="1" type="ORF">GLOIN_2v1778919</name>
</gene>
<reference evidence="1 2" key="1">
    <citation type="journal article" date="2013" name="Proc. Natl. Acad. Sci. U.S.A.">
        <title>Genome of an arbuscular mycorrhizal fungus provides insight into the oldest plant symbiosis.</title>
        <authorList>
            <person name="Tisserant E."/>
            <person name="Malbreil M."/>
            <person name="Kuo A."/>
            <person name="Kohler A."/>
            <person name="Symeonidi A."/>
            <person name="Balestrini R."/>
            <person name="Charron P."/>
            <person name="Duensing N."/>
            <person name="Frei Dit Frey N."/>
            <person name="Gianinazzi-Pearson V."/>
            <person name="Gilbert L.B."/>
            <person name="Handa Y."/>
            <person name="Herr J.R."/>
            <person name="Hijri M."/>
            <person name="Koul R."/>
            <person name="Kawaguchi M."/>
            <person name="Krajinski F."/>
            <person name="Lammers P.J."/>
            <person name="Masclaux F.G."/>
            <person name="Murat C."/>
            <person name="Morin E."/>
            <person name="Ndikumana S."/>
            <person name="Pagni M."/>
            <person name="Petitpierre D."/>
            <person name="Requena N."/>
            <person name="Rosikiewicz P."/>
            <person name="Riley R."/>
            <person name="Saito K."/>
            <person name="San Clemente H."/>
            <person name="Shapiro H."/>
            <person name="van Tuinen D."/>
            <person name="Becard G."/>
            <person name="Bonfante P."/>
            <person name="Paszkowski U."/>
            <person name="Shachar-Hill Y.Y."/>
            <person name="Tuskan G.A."/>
            <person name="Young P.W."/>
            <person name="Sanders I.R."/>
            <person name="Henrissat B."/>
            <person name="Rensing S.A."/>
            <person name="Grigoriev I.V."/>
            <person name="Corradi N."/>
            <person name="Roux C."/>
            <person name="Martin F."/>
        </authorList>
    </citation>
    <scope>NUCLEOTIDE SEQUENCE [LARGE SCALE GENOMIC DNA]</scope>
    <source>
        <strain evidence="1 2">DAOM 197198</strain>
    </source>
</reference>
<comment type="caution">
    <text evidence="1">The sequence shown here is derived from an EMBL/GenBank/DDBJ whole genome shotgun (WGS) entry which is preliminary data.</text>
</comment>
<evidence type="ECO:0000313" key="1">
    <source>
        <dbReference type="EMBL" id="POG67864.1"/>
    </source>
</evidence>
<organism evidence="1 2">
    <name type="scientific">Rhizophagus irregularis (strain DAOM 181602 / DAOM 197198 / MUCL 43194)</name>
    <name type="common">Arbuscular mycorrhizal fungus</name>
    <name type="synonym">Glomus intraradices</name>
    <dbReference type="NCBI Taxonomy" id="747089"/>
    <lineage>
        <taxon>Eukaryota</taxon>
        <taxon>Fungi</taxon>
        <taxon>Fungi incertae sedis</taxon>
        <taxon>Mucoromycota</taxon>
        <taxon>Glomeromycotina</taxon>
        <taxon>Glomeromycetes</taxon>
        <taxon>Glomerales</taxon>
        <taxon>Glomeraceae</taxon>
        <taxon>Rhizophagus</taxon>
    </lineage>
</organism>
<evidence type="ECO:0000313" key="2">
    <source>
        <dbReference type="Proteomes" id="UP000018888"/>
    </source>
</evidence>
<dbReference type="EMBL" id="AUPC02000163">
    <property type="protein sequence ID" value="POG67864.1"/>
    <property type="molecule type" value="Genomic_DNA"/>
</dbReference>
<name>A0A2P4PR45_RHIID</name>
<dbReference type="AlphaFoldDB" id="A0A2P4PR45"/>
<reference evidence="1 2" key="2">
    <citation type="journal article" date="2018" name="New Phytol.">
        <title>High intraspecific genome diversity in the model arbuscular mycorrhizal symbiont Rhizophagus irregularis.</title>
        <authorList>
            <person name="Chen E.C.H."/>
            <person name="Morin E."/>
            <person name="Beaudet D."/>
            <person name="Noel J."/>
            <person name="Yildirir G."/>
            <person name="Ndikumana S."/>
            <person name="Charron P."/>
            <person name="St-Onge C."/>
            <person name="Giorgi J."/>
            <person name="Kruger M."/>
            <person name="Marton T."/>
            <person name="Ropars J."/>
            <person name="Grigoriev I.V."/>
            <person name="Hainaut M."/>
            <person name="Henrissat B."/>
            <person name="Roux C."/>
            <person name="Martin F."/>
            <person name="Corradi N."/>
        </authorList>
    </citation>
    <scope>NUCLEOTIDE SEQUENCE [LARGE SCALE GENOMIC DNA]</scope>
    <source>
        <strain evidence="1 2">DAOM 197198</strain>
    </source>
</reference>